<keyword evidence="1" id="KW-0812">Transmembrane</keyword>
<dbReference type="KEGG" id="ccp:CHC_T00007678001"/>
<keyword evidence="3" id="KW-1185">Reference proteome</keyword>
<organism evidence="2 3">
    <name type="scientific">Chondrus crispus</name>
    <name type="common">Carrageen Irish moss</name>
    <name type="synonym">Polymorpha crispa</name>
    <dbReference type="NCBI Taxonomy" id="2769"/>
    <lineage>
        <taxon>Eukaryota</taxon>
        <taxon>Rhodophyta</taxon>
        <taxon>Florideophyceae</taxon>
        <taxon>Rhodymeniophycidae</taxon>
        <taxon>Gigartinales</taxon>
        <taxon>Gigartinaceae</taxon>
        <taxon>Chondrus</taxon>
    </lineage>
</organism>
<dbReference type="GeneID" id="17319070"/>
<sequence length="66" mass="7281">MSSLVQSRLETINAAPRVIGAFTAFTVAGTLLLGWFFSLRLFDALMDKYGPKQTETTATEKQVVEI</sequence>
<accession>R7QTP4</accession>
<evidence type="ECO:0000313" key="3">
    <source>
        <dbReference type="Proteomes" id="UP000012073"/>
    </source>
</evidence>
<dbReference type="EMBL" id="HG002301">
    <property type="protein sequence ID" value="CDF41068.1"/>
    <property type="molecule type" value="Genomic_DNA"/>
</dbReference>
<dbReference type="RefSeq" id="XP_005711362.1">
    <property type="nucleotide sequence ID" value="XM_005711305.1"/>
</dbReference>
<gene>
    <name evidence="2" type="ORF">CHC_T00007678001</name>
</gene>
<dbReference type="AlphaFoldDB" id="R7QTP4"/>
<name>R7QTP4_CHOCR</name>
<keyword evidence="1" id="KW-1133">Transmembrane helix</keyword>
<reference evidence="3" key="1">
    <citation type="journal article" date="2013" name="Proc. Natl. Acad. Sci. U.S.A.">
        <title>Genome structure and metabolic features in the red seaweed Chondrus crispus shed light on evolution of the Archaeplastida.</title>
        <authorList>
            <person name="Collen J."/>
            <person name="Porcel B."/>
            <person name="Carre W."/>
            <person name="Ball S.G."/>
            <person name="Chaparro C."/>
            <person name="Tonon T."/>
            <person name="Barbeyron T."/>
            <person name="Michel G."/>
            <person name="Noel B."/>
            <person name="Valentin K."/>
            <person name="Elias M."/>
            <person name="Artiguenave F."/>
            <person name="Arun A."/>
            <person name="Aury J.M."/>
            <person name="Barbosa-Neto J.F."/>
            <person name="Bothwell J.H."/>
            <person name="Bouget F.Y."/>
            <person name="Brillet L."/>
            <person name="Cabello-Hurtado F."/>
            <person name="Capella-Gutierrez S."/>
            <person name="Charrier B."/>
            <person name="Cladiere L."/>
            <person name="Cock J.M."/>
            <person name="Coelho S.M."/>
            <person name="Colleoni C."/>
            <person name="Czjzek M."/>
            <person name="Da Silva C."/>
            <person name="Delage L."/>
            <person name="Denoeud F."/>
            <person name="Deschamps P."/>
            <person name="Dittami S.M."/>
            <person name="Gabaldon T."/>
            <person name="Gachon C.M."/>
            <person name="Groisillier A."/>
            <person name="Herve C."/>
            <person name="Jabbari K."/>
            <person name="Katinka M."/>
            <person name="Kloareg B."/>
            <person name="Kowalczyk N."/>
            <person name="Labadie K."/>
            <person name="Leblanc C."/>
            <person name="Lopez P.J."/>
            <person name="McLachlan D.H."/>
            <person name="Meslet-Cladiere L."/>
            <person name="Moustafa A."/>
            <person name="Nehr Z."/>
            <person name="Nyvall Collen P."/>
            <person name="Panaud O."/>
            <person name="Partensky F."/>
            <person name="Poulain J."/>
            <person name="Rensing S.A."/>
            <person name="Rousvoal S."/>
            <person name="Samson G."/>
            <person name="Symeonidi A."/>
            <person name="Weissenbach J."/>
            <person name="Zambounis A."/>
            <person name="Wincker P."/>
            <person name="Boyen C."/>
        </authorList>
    </citation>
    <scope>NUCLEOTIDE SEQUENCE [LARGE SCALE GENOMIC DNA]</scope>
    <source>
        <strain evidence="3">cv. Stackhouse</strain>
    </source>
</reference>
<keyword evidence="1" id="KW-0472">Membrane</keyword>
<protein>
    <submittedName>
        <fullName evidence="2">Uncharacterized protein</fullName>
    </submittedName>
</protein>
<proteinExistence type="predicted"/>
<evidence type="ECO:0000313" key="2">
    <source>
        <dbReference type="EMBL" id="CDF41068.1"/>
    </source>
</evidence>
<feature type="transmembrane region" description="Helical" evidence="1">
    <location>
        <begin position="20"/>
        <end position="42"/>
    </location>
</feature>
<dbReference type="Gramene" id="CDF41068">
    <property type="protein sequence ID" value="CDF41068"/>
    <property type="gene ID" value="CHC_T00007678001"/>
</dbReference>
<evidence type="ECO:0000256" key="1">
    <source>
        <dbReference type="SAM" id="Phobius"/>
    </source>
</evidence>
<dbReference type="Proteomes" id="UP000012073">
    <property type="component" value="Unassembled WGS sequence"/>
</dbReference>